<accession>X5E0F4</accession>
<dbReference type="PANTHER" id="PTHR34136">
    <property type="match status" value="1"/>
</dbReference>
<dbReference type="AlphaFoldDB" id="X5E0F4"/>
<sequence length="239" mass="27633">MKYFKINFEFDHHKFEEIVILTSLTAKGYCCFIDSNILIEAHKKRNNALLEILNGSTVNSCDGSYIAKLASIFYNKKLKAYNGPQFFNKFAYHPGNHCIVGNTVSVYQKIKDKVEKQSTASQLHYIPVPYLEADQFNYEEIARQINSIKPELIWVSLGAPKQEIFMSKLLPYLNKGMMLGVGAALNYFSGDIKDIPKWVTKFNLIWLYRILTEPKKQLKRVGKIIKHYPRIILLEKSEV</sequence>
<proteinExistence type="predicted"/>
<gene>
    <name evidence="3" type="ORF">FH5T_18615</name>
    <name evidence="4" type="ORF">SAMN05444285_12626</name>
</gene>
<dbReference type="eggNOG" id="COG1922">
    <property type="taxonomic scope" value="Bacteria"/>
</dbReference>
<dbReference type="Proteomes" id="UP000181981">
    <property type="component" value="Unassembled WGS sequence"/>
</dbReference>
<dbReference type="OrthoDB" id="9771846at2"/>
<dbReference type="Proteomes" id="UP000023772">
    <property type="component" value="Chromosome"/>
</dbReference>
<dbReference type="PANTHER" id="PTHR34136:SF1">
    <property type="entry name" value="UDP-N-ACETYL-D-MANNOSAMINURONIC ACID TRANSFERASE"/>
    <property type="match status" value="1"/>
</dbReference>
<dbReference type="GO" id="GO:0016758">
    <property type="term" value="F:hexosyltransferase activity"/>
    <property type="evidence" value="ECO:0007669"/>
    <property type="project" value="TreeGrafter"/>
</dbReference>
<dbReference type="STRING" id="1168034.FH5T_18615"/>
<dbReference type="Pfam" id="PF03808">
    <property type="entry name" value="Glyco_tran_WecG"/>
    <property type="match status" value="1"/>
</dbReference>
<organism evidence="4 6">
    <name type="scientific">Draconibacterium orientale</name>
    <dbReference type="NCBI Taxonomy" id="1168034"/>
    <lineage>
        <taxon>Bacteria</taxon>
        <taxon>Pseudomonadati</taxon>
        <taxon>Bacteroidota</taxon>
        <taxon>Bacteroidia</taxon>
        <taxon>Marinilabiliales</taxon>
        <taxon>Prolixibacteraceae</taxon>
        <taxon>Draconibacterium</taxon>
    </lineage>
</organism>
<keyword evidence="5" id="KW-1185">Reference proteome</keyword>
<evidence type="ECO:0000313" key="3">
    <source>
        <dbReference type="EMBL" id="AHW60965.1"/>
    </source>
</evidence>
<evidence type="ECO:0000313" key="5">
    <source>
        <dbReference type="Proteomes" id="UP000023772"/>
    </source>
</evidence>
<dbReference type="EMBL" id="CP007451">
    <property type="protein sequence ID" value="AHW60965.1"/>
    <property type="molecule type" value="Genomic_DNA"/>
</dbReference>
<dbReference type="RefSeq" id="WP_051568001.1">
    <property type="nucleotide sequence ID" value="NZ_FOHT01000026.1"/>
</dbReference>
<evidence type="ECO:0000256" key="2">
    <source>
        <dbReference type="ARBA" id="ARBA00022679"/>
    </source>
</evidence>
<dbReference type="InterPro" id="IPR004629">
    <property type="entry name" value="WecG_TagA_CpsF"/>
</dbReference>
<dbReference type="KEGG" id="dori:FH5T_18615"/>
<dbReference type="NCBIfam" id="TIGR00696">
    <property type="entry name" value="wecG_tagA_cpsF"/>
    <property type="match status" value="1"/>
</dbReference>
<reference evidence="4 6" key="2">
    <citation type="submission" date="2016-10" db="EMBL/GenBank/DDBJ databases">
        <authorList>
            <person name="de Groot N.N."/>
        </authorList>
    </citation>
    <scope>NUCLEOTIDE SEQUENCE [LARGE SCALE GENOMIC DNA]</scope>
    <source>
        <strain evidence="4 6">DSM 25947</strain>
    </source>
</reference>
<keyword evidence="1" id="KW-0328">Glycosyltransferase</keyword>
<dbReference type="EMBL" id="FOHT01000026">
    <property type="protein sequence ID" value="SET86444.1"/>
    <property type="molecule type" value="Genomic_DNA"/>
</dbReference>
<dbReference type="CDD" id="cd06533">
    <property type="entry name" value="Glyco_transf_WecG_TagA"/>
    <property type="match status" value="1"/>
</dbReference>
<reference evidence="3 5" key="1">
    <citation type="submission" date="2014-03" db="EMBL/GenBank/DDBJ databases">
        <title>Complete genome sequence of a deeply braunched marine Bacteroidia bacterium Draconibacterium orientale type strain FH5T.</title>
        <authorList>
            <person name="Li X."/>
            <person name="Wang X."/>
            <person name="Xie Z."/>
            <person name="Du Z."/>
            <person name="Chen G."/>
        </authorList>
    </citation>
    <scope>NUCLEOTIDE SEQUENCE [LARGE SCALE GENOMIC DNA]</scope>
    <source>
        <strain evidence="3 5">FH5</strain>
    </source>
</reference>
<evidence type="ECO:0000313" key="4">
    <source>
        <dbReference type="EMBL" id="SET86444.1"/>
    </source>
</evidence>
<keyword evidence="2 4" id="KW-0808">Transferase</keyword>
<evidence type="ECO:0000313" key="6">
    <source>
        <dbReference type="Proteomes" id="UP000181981"/>
    </source>
</evidence>
<name>X5E0F4_9BACT</name>
<dbReference type="HOGENOM" id="CLU_063203_4_0_10"/>
<protein>
    <submittedName>
        <fullName evidence="3">Glycosyl transferase</fullName>
    </submittedName>
    <submittedName>
        <fullName evidence="4">N-acetylglucosaminyldiphosphoundecaprenol N-acetyl-beta-D-mannosaminyltransferase</fullName>
    </submittedName>
</protein>
<evidence type="ECO:0000256" key="1">
    <source>
        <dbReference type="ARBA" id="ARBA00022676"/>
    </source>
</evidence>